<feature type="chain" id="PRO_5020269129" description="Lipoprotein" evidence="1">
    <location>
        <begin position="23"/>
        <end position="126"/>
    </location>
</feature>
<protein>
    <recommendedName>
        <fullName evidence="4">Lipoprotein</fullName>
    </recommendedName>
</protein>
<evidence type="ECO:0000313" key="2">
    <source>
        <dbReference type="EMBL" id="TDS59574.1"/>
    </source>
</evidence>
<dbReference type="AlphaFoldDB" id="A0A4R7EWM9"/>
<feature type="signal peptide" evidence="1">
    <location>
        <begin position="1"/>
        <end position="22"/>
    </location>
</feature>
<dbReference type="OrthoDB" id="711418at2"/>
<dbReference type="PROSITE" id="PS51257">
    <property type="entry name" value="PROKAR_LIPOPROTEIN"/>
    <property type="match status" value="1"/>
</dbReference>
<gene>
    <name evidence="2" type="ORF">C8P70_11022</name>
</gene>
<dbReference type="Proteomes" id="UP000295215">
    <property type="component" value="Unassembled WGS sequence"/>
</dbReference>
<organism evidence="2 3">
    <name type="scientific">Myroides indicus</name>
    <dbReference type="NCBI Taxonomy" id="1323422"/>
    <lineage>
        <taxon>Bacteria</taxon>
        <taxon>Pseudomonadati</taxon>
        <taxon>Bacteroidota</taxon>
        <taxon>Flavobacteriia</taxon>
        <taxon>Flavobacteriales</taxon>
        <taxon>Flavobacteriaceae</taxon>
        <taxon>Myroides</taxon>
    </lineage>
</organism>
<evidence type="ECO:0000256" key="1">
    <source>
        <dbReference type="SAM" id="SignalP"/>
    </source>
</evidence>
<proteinExistence type="predicted"/>
<accession>A0A4R7EWM9</accession>
<keyword evidence="3" id="KW-1185">Reference proteome</keyword>
<evidence type="ECO:0000313" key="3">
    <source>
        <dbReference type="Proteomes" id="UP000295215"/>
    </source>
</evidence>
<dbReference type="EMBL" id="SOAG01000010">
    <property type="protein sequence ID" value="TDS59574.1"/>
    <property type="molecule type" value="Genomic_DNA"/>
</dbReference>
<sequence length="126" mass="14076">MKKFFKFFGVLFLTVSALSLVACSSDDDPSDNDFFIGKYHGKITYTSDGENKSNDEGYVQVVKVGDKYNFIFSDGISDITGIEIEKDENTAIMVGSDESHYIRINANELKILFLKDGATWTADCSR</sequence>
<evidence type="ECO:0008006" key="4">
    <source>
        <dbReference type="Google" id="ProtNLM"/>
    </source>
</evidence>
<dbReference type="RefSeq" id="WP_133712351.1">
    <property type="nucleotide sequence ID" value="NZ_SOAG01000010.1"/>
</dbReference>
<comment type="caution">
    <text evidence="2">The sequence shown here is derived from an EMBL/GenBank/DDBJ whole genome shotgun (WGS) entry which is preliminary data.</text>
</comment>
<name>A0A4R7EWM9_9FLAO</name>
<keyword evidence="1" id="KW-0732">Signal</keyword>
<reference evidence="2 3" key="1">
    <citation type="submission" date="2019-03" db="EMBL/GenBank/DDBJ databases">
        <title>Genomic Encyclopedia of Archaeal and Bacterial Type Strains, Phase II (KMG-II): from individual species to whole genera.</title>
        <authorList>
            <person name="Goeker M."/>
        </authorList>
    </citation>
    <scope>NUCLEOTIDE SEQUENCE [LARGE SCALE GENOMIC DNA]</scope>
    <source>
        <strain evidence="2 3">DSM 28213</strain>
    </source>
</reference>